<dbReference type="EMBL" id="GG692399">
    <property type="protein sequence ID" value="EER32438.1"/>
    <property type="molecule type" value="Genomic_DNA"/>
</dbReference>
<evidence type="ECO:0000256" key="6">
    <source>
        <dbReference type="ARBA" id="ARBA00022692"/>
    </source>
</evidence>
<proteinExistence type="inferred from homology"/>
<dbReference type="AlphaFoldDB" id="C5MD08"/>
<dbReference type="GO" id="GO:0005886">
    <property type="term" value="C:plasma membrane"/>
    <property type="evidence" value="ECO:0007669"/>
    <property type="project" value="UniProtKB-SubCell"/>
</dbReference>
<evidence type="ECO:0000256" key="4">
    <source>
        <dbReference type="ARBA" id="ARBA00017621"/>
    </source>
</evidence>
<dbReference type="eggNOG" id="ENOG502QRP5">
    <property type="taxonomic scope" value="Eukaryota"/>
</dbReference>
<dbReference type="GeneID" id="8297087"/>
<evidence type="ECO:0000256" key="9">
    <source>
        <dbReference type="ARBA" id="ARBA00023136"/>
    </source>
</evidence>
<dbReference type="OrthoDB" id="5356111at2759"/>
<feature type="transmembrane region" description="Helical" evidence="11">
    <location>
        <begin position="93"/>
        <end position="113"/>
    </location>
</feature>
<feature type="transmembrane region" description="Helical" evidence="11">
    <location>
        <begin position="20"/>
        <end position="39"/>
    </location>
</feature>
<dbReference type="GO" id="GO:0043332">
    <property type="term" value="C:mating projection tip"/>
    <property type="evidence" value="ECO:0007669"/>
    <property type="project" value="UniProtKB-UniRule"/>
</dbReference>
<dbReference type="KEGG" id="ctp:CTRG_04109"/>
<dbReference type="PANTHER" id="PTHR31030">
    <property type="entry name" value="PLASMA MEMBRANE FUSION PROTEIN PRM1"/>
    <property type="match status" value="1"/>
</dbReference>
<protein>
    <recommendedName>
        <fullName evidence="4 11">Plasma membrane fusion protein PRM1</fullName>
    </recommendedName>
</protein>
<evidence type="ECO:0000313" key="12">
    <source>
        <dbReference type="EMBL" id="EER32438.1"/>
    </source>
</evidence>
<keyword evidence="13" id="KW-1185">Reference proteome</keyword>
<keyword evidence="9 11" id="KW-0472">Membrane</keyword>
<keyword evidence="8 11" id="KW-1133">Transmembrane helix</keyword>
<keyword evidence="6 11" id="KW-0812">Transmembrane</keyword>
<evidence type="ECO:0000256" key="11">
    <source>
        <dbReference type="RuleBase" id="RU366035"/>
    </source>
</evidence>
<dbReference type="Proteomes" id="UP000002037">
    <property type="component" value="Unassembled WGS sequence"/>
</dbReference>
<feature type="transmembrane region" description="Helical" evidence="11">
    <location>
        <begin position="543"/>
        <end position="566"/>
    </location>
</feature>
<organism evidence="12 13">
    <name type="scientific">Candida tropicalis (strain ATCC MYA-3404 / T1)</name>
    <name type="common">Yeast</name>
    <dbReference type="NCBI Taxonomy" id="294747"/>
    <lineage>
        <taxon>Eukaryota</taxon>
        <taxon>Fungi</taxon>
        <taxon>Dikarya</taxon>
        <taxon>Ascomycota</taxon>
        <taxon>Saccharomycotina</taxon>
        <taxon>Pichiomycetes</taxon>
        <taxon>Debaryomycetaceae</taxon>
        <taxon>Candida/Lodderomyces clade</taxon>
        <taxon>Candida</taxon>
    </lineage>
</organism>
<evidence type="ECO:0000256" key="8">
    <source>
        <dbReference type="ARBA" id="ARBA00022989"/>
    </source>
</evidence>
<evidence type="ECO:0000256" key="2">
    <source>
        <dbReference type="ARBA" id="ARBA00004651"/>
    </source>
</evidence>
<evidence type="ECO:0000313" key="13">
    <source>
        <dbReference type="Proteomes" id="UP000002037"/>
    </source>
</evidence>
<name>C5MD08_CANTT</name>
<dbReference type="GO" id="GO:0032220">
    <property type="term" value="P:plasma membrane fusion involved in cytogamy"/>
    <property type="evidence" value="ECO:0007669"/>
    <property type="project" value="TreeGrafter"/>
</dbReference>
<feature type="transmembrane region" description="Helical" evidence="11">
    <location>
        <begin position="284"/>
        <end position="303"/>
    </location>
</feature>
<dbReference type="PANTHER" id="PTHR31030:SF1">
    <property type="entry name" value="PLASMA MEMBRANE FUSION PROTEIN PRM1"/>
    <property type="match status" value="1"/>
</dbReference>
<dbReference type="RefSeq" id="XP_002549812.1">
    <property type="nucleotide sequence ID" value="XM_002549766.1"/>
</dbReference>
<sequence>MFRNYLNLREILSQSYLNKYSILLLLILIKLIVLKNSLLKNLSSELLDKSVCDNDEVQPVLNTVHKMIVDKLQTLEVSGLVSIILLLRAIKNMVLFVIELFLGTYICILNAALKGTTEFAFDASEGVIQAVNATVVSATNDIESALQGLSQFINDLVKGFNAISNFLTGNKSTQQASEYQNQINISLGELKDKIMIPGDVLDKIDKARNVSFDGLSKLDNGTQTLVATPFDKVVQKLNVMKDNYNFRNSTPSPLNYKQECLKDMNKLQQVQSDLVEVVENVSKIIFIGLIIAMALSIIYVAFIQWREWKRMDQFIYEEQISTDIEFRNRFNVYNNDVLYIIEKRMGYYMNEKMIWMFSYLFSKAARIVFFFGLMGIISVALQFALVNHVQSHLNNHMESFIGNSSDSSNSVTNYVRSMNDYINDTQTDMNNELFGNIKETSSSINSTIVNFMDDLNDTLTSIFGKTPLSGAVDTIVYCTIGRKLEKVESGLTWMNRNLNIDLPLLGDDLSDDLQEIKFLQPQSVLNKINKLIEVYKQSIWLEFYISLGMFVLWLFQVIVGIIIIGLRIWKYDQEEDIDIKDDSSSVTFAIRNLAISHPHELSEEQKQEYGYPLSNPYVNRKDINSSSSYYPSTIDMSKYE</sequence>
<keyword evidence="5 11" id="KW-1003">Cell membrane</keyword>
<evidence type="ECO:0000256" key="10">
    <source>
        <dbReference type="ARBA" id="ARBA00023180"/>
    </source>
</evidence>
<comment type="similarity">
    <text evidence="3 11">Belongs to the PRM1 family.</text>
</comment>
<evidence type="ECO:0000256" key="7">
    <source>
        <dbReference type="ARBA" id="ARBA00022971"/>
    </source>
</evidence>
<comment type="function">
    <text evidence="1 11">Involved in cell fusion during mating by stabilizing the plasma membrane fusion event.</text>
</comment>
<keyword evidence="10" id="KW-0325">Glycoprotein</keyword>
<feature type="transmembrane region" description="Helical" evidence="11">
    <location>
        <begin position="364"/>
        <end position="385"/>
    </location>
</feature>
<evidence type="ECO:0000256" key="1">
    <source>
        <dbReference type="ARBA" id="ARBA00002512"/>
    </source>
</evidence>
<gene>
    <name evidence="12" type="ORF">CTRG_04109</name>
</gene>
<evidence type="ECO:0000256" key="3">
    <source>
        <dbReference type="ARBA" id="ARBA00010780"/>
    </source>
</evidence>
<reference evidence="12 13" key="1">
    <citation type="journal article" date="2009" name="Nature">
        <title>Evolution of pathogenicity and sexual reproduction in eight Candida genomes.</title>
        <authorList>
            <person name="Butler G."/>
            <person name="Rasmussen M.D."/>
            <person name="Lin M.F."/>
            <person name="Santos M.A."/>
            <person name="Sakthikumar S."/>
            <person name="Munro C.A."/>
            <person name="Rheinbay E."/>
            <person name="Grabherr M."/>
            <person name="Forche A."/>
            <person name="Reedy J.L."/>
            <person name="Agrafioti I."/>
            <person name="Arnaud M.B."/>
            <person name="Bates S."/>
            <person name="Brown A.J."/>
            <person name="Brunke S."/>
            <person name="Costanzo M.C."/>
            <person name="Fitzpatrick D.A."/>
            <person name="de Groot P.W."/>
            <person name="Harris D."/>
            <person name="Hoyer L.L."/>
            <person name="Hube B."/>
            <person name="Klis F.M."/>
            <person name="Kodira C."/>
            <person name="Lennard N."/>
            <person name="Logue M.E."/>
            <person name="Martin R."/>
            <person name="Neiman A.M."/>
            <person name="Nikolaou E."/>
            <person name="Quail M.A."/>
            <person name="Quinn J."/>
            <person name="Santos M.C."/>
            <person name="Schmitzberger F.F."/>
            <person name="Sherlock G."/>
            <person name="Shah P."/>
            <person name="Silverstein K.A."/>
            <person name="Skrzypek M.S."/>
            <person name="Soll D."/>
            <person name="Staggs R."/>
            <person name="Stansfield I."/>
            <person name="Stumpf M.P."/>
            <person name="Sudbery P.E."/>
            <person name="Srikantha T."/>
            <person name="Zeng Q."/>
            <person name="Berman J."/>
            <person name="Berriman M."/>
            <person name="Heitman J."/>
            <person name="Gow N.A."/>
            <person name="Lorenz M.C."/>
            <person name="Birren B.W."/>
            <person name="Kellis M."/>
            <person name="Cuomo C.A."/>
        </authorList>
    </citation>
    <scope>NUCLEOTIDE SEQUENCE [LARGE SCALE GENOMIC DNA]</scope>
    <source>
        <strain evidence="13">ATCC MYA-3404 / T1</strain>
    </source>
</reference>
<comment type="subcellular location">
    <subcellularLocation>
        <location evidence="2 11">Cell membrane</location>
        <topology evidence="2 11">Multi-pass membrane protein</topology>
    </subcellularLocation>
</comment>
<evidence type="ECO:0000256" key="5">
    <source>
        <dbReference type="ARBA" id="ARBA00022475"/>
    </source>
</evidence>
<keyword evidence="7 11" id="KW-0184">Conjugation</keyword>
<dbReference type="HOGENOM" id="CLU_010191_1_0_1"/>
<dbReference type="InterPro" id="IPR026777">
    <property type="entry name" value="PRM1"/>
</dbReference>
<accession>C5MD08</accession>
<dbReference type="VEuPathDB" id="FungiDB:CTRG_04109"/>
<dbReference type="STRING" id="294747.C5MD08"/>